<dbReference type="RefSeq" id="WP_077752000.1">
    <property type="nucleotide sequence ID" value="NZ_CP014782.1"/>
</dbReference>
<evidence type="ECO:0000259" key="1">
    <source>
        <dbReference type="Pfam" id="PF01636"/>
    </source>
</evidence>
<sequence length="349" mass="39021">MKQSQGLANVPDEVRTGLRSAGLILSSSVSVSVLTEGLSNQNYLIRDGDSSWVLRVNSTASSQICDRNAEVSNWKIAAEQGLAPGLYFVSDDKKYYLSDYIEQEEGQSWGSLITAKSAHPLIDDSVPWPGAESALLDMLTQITRLECPENSLSVSRQWSIYQASLYDIWSRIGNKPSQGQVCQEHKAWREKHLQLLSLRSDISQWLDELDACALGEQYSHRDLNPHNLLFQNGRLMCIDFEYACSSHPLFDLAGVLSSHALSTEQRHFLIDSYLDNHPKLTLDAKAALPAAINIYWVFAACWSLLMAADAETETDIEIAEVFGLQREPGSHHGSKYLDCFSQFYSLILP</sequence>
<keyword evidence="2" id="KW-0808">Transferase</keyword>
<dbReference type="AlphaFoldDB" id="A0A1S6HMH6"/>
<dbReference type="PANTHER" id="PTHR40086">
    <property type="entry name" value="PHOSPHOTRANSFERASE YTMP-RELATED"/>
    <property type="match status" value="1"/>
</dbReference>
<accession>A0A1S6HMH6</accession>
<dbReference type="InterPro" id="IPR011009">
    <property type="entry name" value="Kinase-like_dom_sf"/>
</dbReference>
<dbReference type="Proteomes" id="UP000189545">
    <property type="component" value="Chromosome"/>
</dbReference>
<dbReference type="Gene3D" id="3.30.200.20">
    <property type="entry name" value="Phosphorylase Kinase, domain 1"/>
    <property type="match status" value="1"/>
</dbReference>
<dbReference type="InterPro" id="IPR052077">
    <property type="entry name" value="CcrZ_PhaseVar_Mediator"/>
</dbReference>
<dbReference type="EMBL" id="CP014782">
    <property type="protein sequence ID" value="AQS36731.1"/>
    <property type="molecule type" value="Genomic_DNA"/>
</dbReference>
<dbReference type="PANTHER" id="PTHR40086:SF1">
    <property type="entry name" value="CELL CYCLE REGULATOR CCRZ"/>
    <property type="match status" value="1"/>
</dbReference>
<dbReference type="GO" id="GO:0016740">
    <property type="term" value="F:transferase activity"/>
    <property type="evidence" value="ECO:0007669"/>
    <property type="project" value="UniProtKB-KW"/>
</dbReference>
<dbReference type="STRING" id="225848.Sps_01565"/>
<dbReference type="Pfam" id="PF01636">
    <property type="entry name" value="APH"/>
    <property type="match status" value="1"/>
</dbReference>
<reference evidence="2 3" key="1">
    <citation type="submission" date="2016-03" db="EMBL/GenBank/DDBJ databases">
        <title>Complete genome sequence of Shewanella psychrophila WP2, a deep sea bacterium isolated from west Pacific sediment.</title>
        <authorList>
            <person name="Xu G."/>
            <person name="Jian H."/>
        </authorList>
    </citation>
    <scope>NUCLEOTIDE SEQUENCE [LARGE SCALE GENOMIC DNA]</scope>
    <source>
        <strain evidence="2 3">WP2</strain>
    </source>
</reference>
<protein>
    <submittedName>
        <fullName evidence="2">Phosphotransferase family protein</fullName>
    </submittedName>
</protein>
<organism evidence="2 3">
    <name type="scientific">Shewanella psychrophila</name>
    <dbReference type="NCBI Taxonomy" id="225848"/>
    <lineage>
        <taxon>Bacteria</taxon>
        <taxon>Pseudomonadati</taxon>
        <taxon>Pseudomonadota</taxon>
        <taxon>Gammaproteobacteria</taxon>
        <taxon>Alteromonadales</taxon>
        <taxon>Shewanellaceae</taxon>
        <taxon>Shewanella</taxon>
    </lineage>
</organism>
<dbReference type="Gene3D" id="3.90.1200.10">
    <property type="match status" value="1"/>
</dbReference>
<gene>
    <name evidence="2" type="ORF">Sps_01565</name>
</gene>
<feature type="domain" description="Aminoglycoside phosphotransferase" evidence="1">
    <location>
        <begin position="31"/>
        <end position="279"/>
    </location>
</feature>
<name>A0A1S6HMH6_9GAMM</name>
<dbReference type="InterPro" id="IPR002575">
    <property type="entry name" value="Aminoglycoside_PTrfase"/>
</dbReference>
<dbReference type="KEGG" id="spsw:Sps_01565"/>
<proteinExistence type="predicted"/>
<evidence type="ECO:0000313" key="3">
    <source>
        <dbReference type="Proteomes" id="UP000189545"/>
    </source>
</evidence>
<evidence type="ECO:0000313" key="2">
    <source>
        <dbReference type="EMBL" id="AQS36731.1"/>
    </source>
</evidence>
<keyword evidence="3" id="KW-1185">Reference proteome</keyword>
<dbReference type="SUPFAM" id="SSF56112">
    <property type="entry name" value="Protein kinase-like (PK-like)"/>
    <property type="match status" value="1"/>
</dbReference>
<dbReference type="OrthoDB" id="179763at2"/>